<dbReference type="EMBL" id="BARU01023694">
    <property type="protein sequence ID" value="GAH56133.1"/>
    <property type="molecule type" value="Genomic_DNA"/>
</dbReference>
<name>X1IEZ6_9ZZZZ</name>
<dbReference type="AlphaFoldDB" id="X1IEZ6"/>
<comment type="subcellular location">
    <subcellularLocation>
        <location evidence="1">Cell membrane</location>
        <topology evidence="1">Multi-pass membrane protein</topology>
    </subcellularLocation>
</comment>
<feature type="domain" description="Cardiolipin synthase N-terminal" evidence="7">
    <location>
        <begin position="33"/>
        <end position="73"/>
    </location>
</feature>
<keyword evidence="3 6" id="KW-0812">Transmembrane</keyword>
<evidence type="ECO:0000259" key="7">
    <source>
        <dbReference type="Pfam" id="PF13396"/>
    </source>
</evidence>
<feature type="transmembrane region" description="Helical" evidence="6">
    <location>
        <begin position="20"/>
        <end position="42"/>
    </location>
</feature>
<evidence type="ECO:0000256" key="6">
    <source>
        <dbReference type="SAM" id="Phobius"/>
    </source>
</evidence>
<dbReference type="InterPro" id="IPR027379">
    <property type="entry name" value="CLS_N"/>
</dbReference>
<evidence type="ECO:0000256" key="2">
    <source>
        <dbReference type="ARBA" id="ARBA00022475"/>
    </source>
</evidence>
<gene>
    <name evidence="8" type="ORF">S03H2_38432</name>
</gene>
<accession>X1IEZ6</accession>
<proteinExistence type="predicted"/>
<dbReference type="GO" id="GO:0005886">
    <property type="term" value="C:plasma membrane"/>
    <property type="evidence" value="ECO:0007669"/>
    <property type="project" value="UniProtKB-SubCell"/>
</dbReference>
<keyword evidence="5 6" id="KW-0472">Membrane</keyword>
<reference evidence="8" key="1">
    <citation type="journal article" date="2014" name="Front. Microbiol.">
        <title>High frequency of phylogenetically diverse reductive dehalogenase-homologous genes in deep subseafloor sedimentary metagenomes.</title>
        <authorList>
            <person name="Kawai M."/>
            <person name="Futagami T."/>
            <person name="Toyoda A."/>
            <person name="Takaki Y."/>
            <person name="Nishi S."/>
            <person name="Hori S."/>
            <person name="Arai W."/>
            <person name="Tsubouchi T."/>
            <person name="Morono Y."/>
            <person name="Uchiyama I."/>
            <person name="Ito T."/>
            <person name="Fujiyama A."/>
            <person name="Inagaki F."/>
            <person name="Takami H."/>
        </authorList>
    </citation>
    <scope>NUCLEOTIDE SEQUENCE</scope>
    <source>
        <strain evidence="8">Expedition CK06-06</strain>
    </source>
</reference>
<protein>
    <recommendedName>
        <fullName evidence="7">Cardiolipin synthase N-terminal domain-containing protein</fullName>
    </recommendedName>
</protein>
<evidence type="ECO:0000313" key="8">
    <source>
        <dbReference type="EMBL" id="GAH56133.1"/>
    </source>
</evidence>
<feature type="transmembrane region" description="Helical" evidence="6">
    <location>
        <begin position="54"/>
        <end position="72"/>
    </location>
</feature>
<evidence type="ECO:0000256" key="5">
    <source>
        <dbReference type="ARBA" id="ARBA00023136"/>
    </source>
</evidence>
<keyword evidence="4 6" id="KW-1133">Transmembrane helix</keyword>
<dbReference type="Pfam" id="PF13396">
    <property type="entry name" value="PLDc_N"/>
    <property type="match status" value="1"/>
</dbReference>
<evidence type="ECO:0000256" key="1">
    <source>
        <dbReference type="ARBA" id="ARBA00004651"/>
    </source>
</evidence>
<keyword evidence="2" id="KW-1003">Cell membrane</keyword>
<evidence type="ECO:0000256" key="3">
    <source>
        <dbReference type="ARBA" id="ARBA00022692"/>
    </source>
</evidence>
<organism evidence="8">
    <name type="scientific">marine sediment metagenome</name>
    <dbReference type="NCBI Taxonomy" id="412755"/>
    <lineage>
        <taxon>unclassified sequences</taxon>
        <taxon>metagenomes</taxon>
        <taxon>ecological metagenomes</taxon>
    </lineage>
</organism>
<sequence>MINITLTEIDLALTEILQFLPLLIPIIIIQYGLMIFALVQLFKNEAAYLPKWGWALIIIFINIIGPVVFLIVGKKKEIEND</sequence>
<comment type="caution">
    <text evidence="8">The sequence shown here is derived from an EMBL/GenBank/DDBJ whole genome shotgun (WGS) entry which is preliminary data.</text>
</comment>
<evidence type="ECO:0000256" key="4">
    <source>
        <dbReference type="ARBA" id="ARBA00022989"/>
    </source>
</evidence>